<proteinExistence type="predicted"/>
<gene>
    <name evidence="1" type="ORF">MSPICULIGERA_LOCUS4225</name>
</gene>
<sequence>AQMPSAAEELAYELEHGSAEIKSSGKGAQAGA</sequence>
<evidence type="ECO:0000313" key="1">
    <source>
        <dbReference type="EMBL" id="CAJ0565591.1"/>
    </source>
</evidence>
<dbReference type="EMBL" id="CATQJA010001073">
    <property type="protein sequence ID" value="CAJ0565591.1"/>
    <property type="molecule type" value="Genomic_DNA"/>
</dbReference>
<name>A0AA36CBW9_9BILA</name>
<accession>A0AA36CBW9</accession>
<organism evidence="1 2">
    <name type="scientific">Mesorhabditis spiculigera</name>
    <dbReference type="NCBI Taxonomy" id="96644"/>
    <lineage>
        <taxon>Eukaryota</taxon>
        <taxon>Metazoa</taxon>
        <taxon>Ecdysozoa</taxon>
        <taxon>Nematoda</taxon>
        <taxon>Chromadorea</taxon>
        <taxon>Rhabditida</taxon>
        <taxon>Rhabditina</taxon>
        <taxon>Rhabditomorpha</taxon>
        <taxon>Rhabditoidea</taxon>
        <taxon>Rhabditidae</taxon>
        <taxon>Mesorhabditinae</taxon>
        <taxon>Mesorhabditis</taxon>
    </lineage>
</organism>
<reference evidence="1" key="1">
    <citation type="submission" date="2023-06" db="EMBL/GenBank/DDBJ databases">
        <authorList>
            <person name="Delattre M."/>
        </authorList>
    </citation>
    <scope>NUCLEOTIDE SEQUENCE</scope>
    <source>
        <strain evidence="1">AF72</strain>
    </source>
</reference>
<evidence type="ECO:0000313" key="2">
    <source>
        <dbReference type="Proteomes" id="UP001177023"/>
    </source>
</evidence>
<dbReference type="Proteomes" id="UP001177023">
    <property type="component" value="Unassembled WGS sequence"/>
</dbReference>
<keyword evidence="2" id="KW-1185">Reference proteome</keyword>
<dbReference type="AlphaFoldDB" id="A0AA36CBW9"/>
<feature type="non-terminal residue" evidence="1">
    <location>
        <position position="32"/>
    </location>
</feature>
<comment type="caution">
    <text evidence="1">The sequence shown here is derived from an EMBL/GenBank/DDBJ whole genome shotgun (WGS) entry which is preliminary data.</text>
</comment>
<protein>
    <submittedName>
        <fullName evidence="1">Uncharacterized protein</fullName>
    </submittedName>
</protein>
<feature type="non-terminal residue" evidence="1">
    <location>
        <position position="1"/>
    </location>
</feature>